<evidence type="ECO:0000256" key="7">
    <source>
        <dbReference type="RuleBase" id="RU363034"/>
    </source>
</evidence>
<feature type="domain" description="Peptidase S1" evidence="10">
    <location>
        <begin position="268"/>
        <end position="504"/>
    </location>
</feature>
<feature type="compositionally biased region" description="Gly residues" evidence="8">
    <location>
        <begin position="119"/>
        <end position="133"/>
    </location>
</feature>
<keyword evidence="9" id="KW-1133">Transmembrane helix</keyword>
<evidence type="ECO:0000259" key="11">
    <source>
        <dbReference type="PROSITE" id="PS50287"/>
    </source>
</evidence>
<feature type="disulfide bond" evidence="6">
    <location>
        <begin position="246"/>
        <end position="256"/>
    </location>
</feature>
<name>A0A9D3Q1S1_MEGAT</name>
<dbReference type="PROSITE" id="PS50287">
    <property type="entry name" value="SRCR_2"/>
    <property type="match status" value="1"/>
</dbReference>
<feature type="transmembrane region" description="Helical" evidence="9">
    <location>
        <begin position="79"/>
        <end position="102"/>
    </location>
</feature>
<dbReference type="PANTHER" id="PTHR24252">
    <property type="entry name" value="ACROSIN-RELATED"/>
    <property type="match status" value="1"/>
</dbReference>
<evidence type="ECO:0000313" key="13">
    <source>
        <dbReference type="Proteomes" id="UP001046870"/>
    </source>
</evidence>
<dbReference type="PROSITE" id="PS50240">
    <property type="entry name" value="TRYPSIN_DOM"/>
    <property type="match status" value="1"/>
</dbReference>
<dbReference type="OrthoDB" id="6380398at2759"/>
<keyword evidence="4 6" id="KW-1015">Disulfide bond</keyword>
<dbReference type="InterPro" id="IPR001254">
    <property type="entry name" value="Trypsin_dom"/>
</dbReference>
<evidence type="ECO:0000256" key="4">
    <source>
        <dbReference type="ARBA" id="ARBA00023157"/>
    </source>
</evidence>
<dbReference type="PRINTS" id="PR00722">
    <property type="entry name" value="CHYMOTRYPSIN"/>
</dbReference>
<accession>A0A9D3Q1S1</accession>
<dbReference type="Proteomes" id="UP001046870">
    <property type="component" value="Chromosome 9"/>
</dbReference>
<dbReference type="Pfam" id="PF00089">
    <property type="entry name" value="Trypsin"/>
    <property type="match status" value="1"/>
</dbReference>
<dbReference type="Gene3D" id="2.40.10.10">
    <property type="entry name" value="Trypsin-like serine proteases"/>
    <property type="match status" value="2"/>
</dbReference>
<dbReference type="GO" id="GO:0006508">
    <property type="term" value="P:proteolysis"/>
    <property type="evidence" value="ECO:0007669"/>
    <property type="project" value="UniProtKB-KW"/>
</dbReference>
<dbReference type="InterPro" id="IPR001314">
    <property type="entry name" value="Peptidase_S1A"/>
</dbReference>
<evidence type="ECO:0000256" key="6">
    <source>
        <dbReference type="PROSITE-ProRule" id="PRU00196"/>
    </source>
</evidence>
<evidence type="ECO:0000256" key="3">
    <source>
        <dbReference type="ARBA" id="ARBA00022825"/>
    </source>
</evidence>
<evidence type="ECO:0008006" key="14">
    <source>
        <dbReference type="Google" id="ProtNLM"/>
    </source>
</evidence>
<keyword evidence="9" id="KW-0812">Transmembrane</keyword>
<comment type="caution">
    <text evidence="6">Lacks conserved residue(s) required for the propagation of feature annotation.</text>
</comment>
<dbReference type="Gene3D" id="3.10.250.10">
    <property type="entry name" value="SRCR-like domain"/>
    <property type="match status" value="1"/>
</dbReference>
<feature type="domain" description="SRCR" evidence="11">
    <location>
        <begin position="159"/>
        <end position="256"/>
    </location>
</feature>
<dbReference type="SUPFAM" id="SSF50494">
    <property type="entry name" value="Trypsin-like serine proteases"/>
    <property type="match status" value="1"/>
</dbReference>
<dbReference type="PROSITE" id="PS00134">
    <property type="entry name" value="TRYPSIN_HIS"/>
    <property type="match status" value="1"/>
</dbReference>
<dbReference type="InterPro" id="IPR018114">
    <property type="entry name" value="TRYPSIN_HIS"/>
</dbReference>
<dbReference type="InterPro" id="IPR043504">
    <property type="entry name" value="Peptidase_S1_PA_chymotrypsin"/>
</dbReference>
<dbReference type="SUPFAM" id="SSF56487">
    <property type="entry name" value="SRCR-like"/>
    <property type="match status" value="1"/>
</dbReference>
<dbReference type="InterPro" id="IPR036772">
    <property type="entry name" value="SRCR-like_dom_sf"/>
</dbReference>
<evidence type="ECO:0000256" key="8">
    <source>
        <dbReference type="SAM" id="MobiDB-lite"/>
    </source>
</evidence>
<dbReference type="GO" id="GO:0004252">
    <property type="term" value="F:serine-type endopeptidase activity"/>
    <property type="evidence" value="ECO:0007669"/>
    <property type="project" value="InterPro"/>
</dbReference>
<feature type="region of interest" description="Disordered" evidence="8">
    <location>
        <begin position="119"/>
        <end position="143"/>
    </location>
</feature>
<keyword evidence="1 7" id="KW-0645">Protease</keyword>
<dbReference type="InterPro" id="IPR009003">
    <property type="entry name" value="Peptidase_S1_PA"/>
</dbReference>
<comment type="caution">
    <text evidence="12">The sequence shown here is derived from an EMBL/GenBank/DDBJ whole genome shotgun (WGS) entry which is preliminary data.</text>
</comment>
<keyword evidence="2 7" id="KW-0378">Hydrolase</keyword>
<dbReference type="Pfam" id="PF15494">
    <property type="entry name" value="SRCR_2"/>
    <property type="match status" value="1"/>
</dbReference>
<proteinExistence type="predicted"/>
<evidence type="ECO:0000256" key="1">
    <source>
        <dbReference type="ARBA" id="ARBA00022670"/>
    </source>
</evidence>
<dbReference type="PROSITE" id="PS00135">
    <property type="entry name" value="TRYPSIN_SER"/>
    <property type="match status" value="1"/>
</dbReference>
<keyword evidence="13" id="KW-1185">Reference proteome</keyword>
<keyword evidence="5" id="KW-0325">Glycoprotein</keyword>
<dbReference type="PANTHER" id="PTHR24252:SF27">
    <property type="entry name" value="TRANSMEMBRANE PROTEASE SERINE 3-LIKE"/>
    <property type="match status" value="1"/>
</dbReference>
<sequence length="508" mass="53765">MAQHDAIDPPPPYYSVAVHTQPPPRPYEEVVYGTGGVPPLSQPYYIPQKPPPVAPPQVTQCSLPPPHSKRKLSCQKTTCCYGGSGAIALLLVLLAIAIWLGVHYGSALVKVAVISSGSGSGDGGGSGGGGGGSSQSRPSGATRDSCPNSTILCDAKQECQLGSDETVCVRFGLSGALQIRTSQDGRFLPVCSQGWDQTYADQTCAQLGFRRSYKTGSVHGQPFTALTVTRKSSDPIQGQVNVSTSCPGQQTVSLECVDCGKQQSTSRIIGGAVAKAGQWPWQVSLHYHDSHTCGGSLVSPDFVVTAAHCFPSSTPSALVASNWRVYGGDFSQANLPTPYFVEKIILNENYNSQTNDQDIALLKLKQPVNFSTTVQPVCLPGFDQTFQPGTKCWTTGFGTTEESADRGSNKLMEVAVDIIDIRVCNSSEVYSGSVSKNMVCAGNLEGGVDSCQGDSGGPLVCEGGNNRWYLAGVTSWGAGCGRRMRPGVYSNVGSLLPWVYSIMQQERP</sequence>
<dbReference type="EMBL" id="JAFDVH010000009">
    <property type="protein sequence ID" value="KAG7470813.1"/>
    <property type="molecule type" value="Genomic_DNA"/>
</dbReference>
<reference evidence="12" key="1">
    <citation type="submission" date="2021-01" db="EMBL/GenBank/DDBJ databases">
        <authorList>
            <person name="Zahm M."/>
            <person name="Roques C."/>
            <person name="Cabau C."/>
            <person name="Klopp C."/>
            <person name="Donnadieu C."/>
            <person name="Jouanno E."/>
            <person name="Lampietro C."/>
            <person name="Louis A."/>
            <person name="Herpin A."/>
            <person name="Echchiki A."/>
            <person name="Berthelot C."/>
            <person name="Parey E."/>
            <person name="Roest-Crollius H."/>
            <person name="Braasch I."/>
            <person name="Postlethwait J."/>
            <person name="Bobe J."/>
            <person name="Montfort J."/>
            <person name="Bouchez O."/>
            <person name="Begum T."/>
            <person name="Mejri S."/>
            <person name="Adams A."/>
            <person name="Chen W.-J."/>
            <person name="Guiguen Y."/>
        </authorList>
    </citation>
    <scope>NUCLEOTIDE SEQUENCE</scope>
    <source>
        <strain evidence="12">YG-15Mar2019-1</strain>
        <tissue evidence="12">Brain</tissue>
    </source>
</reference>
<evidence type="ECO:0000313" key="12">
    <source>
        <dbReference type="EMBL" id="KAG7470813.1"/>
    </source>
</evidence>
<protein>
    <recommendedName>
        <fullName evidence="14">Transmembrane protease serine 13-like</fullName>
    </recommendedName>
</protein>
<dbReference type="FunFam" id="2.40.10.10:FF:000003">
    <property type="entry name" value="Transmembrane serine protease 3"/>
    <property type="match status" value="1"/>
</dbReference>
<dbReference type="InterPro" id="IPR001190">
    <property type="entry name" value="SRCR"/>
</dbReference>
<evidence type="ECO:0000259" key="10">
    <source>
        <dbReference type="PROSITE" id="PS50240"/>
    </source>
</evidence>
<dbReference type="SMART" id="SM00020">
    <property type="entry name" value="Tryp_SPc"/>
    <property type="match status" value="1"/>
</dbReference>
<evidence type="ECO:0000256" key="2">
    <source>
        <dbReference type="ARBA" id="ARBA00022801"/>
    </source>
</evidence>
<evidence type="ECO:0000256" key="9">
    <source>
        <dbReference type="SAM" id="Phobius"/>
    </source>
</evidence>
<dbReference type="InterPro" id="IPR033116">
    <property type="entry name" value="TRYPSIN_SER"/>
</dbReference>
<dbReference type="GO" id="GO:0016020">
    <property type="term" value="C:membrane"/>
    <property type="evidence" value="ECO:0007669"/>
    <property type="project" value="InterPro"/>
</dbReference>
<organism evidence="12 13">
    <name type="scientific">Megalops atlanticus</name>
    <name type="common">Tarpon</name>
    <name type="synonym">Clupea gigantea</name>
    <dbReference type="NCBI Taxonomy" id="7932"/>
    <lineage>
        <taxon>Eukaryota</taxon>
        <taxon>Metazoa</taxon>
        <taxon>Chordata</taxon>
        <taxon>Craniata</taxon>
        <taxon>Vertebrata</taxon>
        <taxon>Euteleostomi</taxon>
        <taxon>Actinopterygii</taxon>
        <taxon>Neopterygii</taxon>
        <taxon>Teleostei</taxon>
        <taxon>Elopiformes</taxon>
        <taxon>Megalopidae</taxon>
        <taxon>Megalops</taxon>
    </lineage>
</organism>
<dbReference type="CDD" id="cd00190">
    <property type="entry name" value="Tryp_SPc"/>
    <property type="match status" value="1"/>
</dbReference>
<evidence type="ECO:0000256" key="5">
    <source>
        <dbReference type="ARBA" id="ARBA00023180"/>
    </source>
</evidence>
<keyword evidence="9" id="KW-0472">Membrane</keyword>
<gene>
    <name evidence="12" type="ORF">MATL_G00117930</name>
</gene>
<keyword evidence="3 7" id="KW-0720">Serine protease</keyword>
<dbReference type="AlphaFoldDB" id="A0A9D3Q1S1"/>